<dbReference type="AlphaFoldDB" id="A0A0F9PRK3"/>
<protein>
    <submittedName>
        <fullName evidence="1">Uncharacterized protein</fullName>
    </submittedName>
</protein>
<proteinExistence type="predicted"/>
<dbReference type="EMBL" id="LAZR01005001">
    <property type="protein sequence ID" value="KKN03746.1"/>
    <property type="molecule type" value="Genomic_DNA"/>
</dbReference>
<evidence type="ECO:0000313" key="1">
    <source>
        <dbReference type="EMBL" id="KKN03746.1"/>
    </source>
</evidence>
<sequence>MKPVHPDQIPKVWGEVRETLLKAIDHPSSGWTERSVLAGLLAETMNLWRFSETALVTRIVDYPKHKLCELMFLSGGNMEQWLPYESTIAMWAGDRGCVQLSITGREGWERATGWKRVHTVLRKDI</sequence>
<name>A0A0F9PRK3_9ZZZZ</name>
<organism evidence="1">
    <name type="scientific">marine sediment metagenome</name>
    <dbReference type="NCBI Taxonomy" id="412755"/>
    <lineage>
        <taxon>unclassified sequences</taxon>
        <taxon>metagenomes</taxon>
        <taxon>ecological metagenomes</taxon>
    </lineage>
</organism>
<accession>A0A0F9PRK3</accession>
<reference evidence="1" key="1">
    <citation type="journal article" date="2015" name="Nature">
        <title>Complex archaea that bridge the gap between prokaryotes and eukaryotes.</title>
        <authorList>
            <person name="Spang A."/>
            <person name="Saw J.H."/>
            <person name="Jorgensen S.L."/>
            <person name="Zaremba-Niedzwiedzka K."/>
            <person name="Martijn J."/>
            <person name="Lind A.E."/>
            <person name="van Eijk R."/>
            <person name="Schleper C."/>
            <person name="Guy L."/>
            <person name="Ettema T.J."/>
        </authorList>
    </citation>
    <scope>NUCLEOTIDE SEQUENCE</scope>
</reference>
<comment type="caution">
    <text evidence="1">The sequence shown here is derived from an EMBL/GenBank/DDBJ whole genome shotgun (WGS) entry which is preliminary data.</text>
</comment>
<gene>
    <name evidence="1" type="ORF">LCGC14_1104610</name>
</gene>